<feature type="compositionally biased region" description="Polar residues" evidence="1">
    <location>
        <begin position="377"/>
        <end position="404"/>
    </location>
</feature>
<dbReference type="Gene3D" id="2.30.29.30">
    <property type="entry name" value="Pleckstrin-homology domain (PH domain)/Phosphotyrosine-binding domain (PTB)"/>
    <property type="match status" value="1"/>
</dbReference>
<reference evidence="4" key="1">
    <citation type="submission" date="2016-06" db="UniProtKB">
        <authorList>
            <consortium name="WormBaseParasite"/>
        </authorList>
    </citation>
    <scope>IDENTIFICATION</scope>
</reference>
<dbReference type="EMBL" id="UZAN01044553">
    <property type="protein sequence ID" value="VDP81009.1"/>
    <property type="molecule type" value="Genomic_DNA"/>
</dbReference>
<evidence type="ECO:0000313" key="4">
    <source>
        <dbReference type="WBParaSite" id="ECPE_0000741601-mRNA-1"/>
    </source>
</evidence>
<feature type="compositionally biased region" description="Polar residues" evidence="1">
    <location>
        <begin position="342"/>
        <end position="354"/>
    </location>
</feature>
<dbReference type="SUPFAM" id="SSF50729">
    <property type="entry name" value="PH domain-like"/>
    <property type="match status" value="1"/>
</dbReference>
<dbReference type="AlphaFoldDB" id="A0A183AKB5"/>
<evidence type="ECO:0000313" key="2">
    <source>
        <dbReference type="EMBL" id="VDP81009.1"/>
    </source>
</evidence>
<reference evidence="2 3" key="2">
    <citation type="submission" date="2018-11" db="EMBL/GenBank/DDBJ databases">
        <authorList>
            <consortium name="Pathogen Informatics"/>
        </authorList>
    </citation>
    <scope>NUCLEOTIDE SEQUENCE [LARGE SCALE GENOMIC DNA]</scope>
    <source>
        <strain evidence="2 3">Egypt</strain>
    </source>
</reference>
<name>A0A183AKB5_9TREM</name>
<evidence type="ECO:0000256" key="1">
    <source>
        <dbReference type="SAM" id="MobiDB-lite"/>
    </source>
</evidence>
<feature type="region of interest" description="Disordered" evidence="1">
    <location>
        <begin position="341"/>
        <end position="410"/>
    </location>
</feature>
<proteinExistence type="predicted"/>
<dbReference type="OrthoDB" id="6250543at2759"/>
<accession>A0A183AKB5</accession>
<protein>
    <submittedName>
        <fullName evidence="4">IRS-type PTB domain-containing protein</fullName>
    </submittedName>
</protein>
<evidence type="ECO:0000313" key="3">
    <source>
        <dbReference type="Proteomes" id="UP000272942"/>
    </source>
</evidence>
<dbReference type="Proteomes" id="UP000272942">
    <property type="component" value="Unassembled WGS sequence"/>
</dbReference>
<organism evidence="4">
    <name type="scientific">Echinostoma caproni</name>
    <dbReference type="NCBI Taxonomy" id="27848"/>
    <lineage>
        <taxon>Eukaryota</taxon>
        <taxon>Metazoa</taxon>
        <taxon>Spiralia</taxon>
        <taxon>Lophotrochozoa</taxon>
        <taxon>Platyhelminthes</taxon>
        <taxon>Trematoda</taxon>
        <taxon>Digenea</taxon>
        <taxon>Plagiorchiida</taxon>
        <taxon>Echinostomata</taxon>
        <taxon>Echinostomatoidea</taxon>
        <taxon>Echinostomatidae</taxon>
        <taxon>Echinostoma</taxon>
    </lineage>
</organism>
<sequence length="480" mass="54173">MQPGRYQHTEITCHTDFTSPRLVLYTYKSARWPFIVRRIKRSPFQPVNRIGQTPRDQRVLRIEAQMHGLDDLFHVARSSTSAENDRWVKRARFHLGRWFGLTSMDKKSDLHCTDQQNSFGCDDISLTDASHLATDCPQKAPPTHEMVHGFDCEPLMLFLESGETCLLRFDASPDRDQCLRALHGILNKNKLLRGYPDMDYVWTATVRYKIRATHFPLTSLPASGFANSVGRRFLCLTVSEFLIVHCNLRQPELVCPYSFVRQCASRRDGQFRLWLGRASPLGECEVVLQMSSAMVARFTHETFTRLMTQCGTRYRQLRSSFVSDLSTEFIEHLPRLPRPSTVIHTAASSNPTETRPSRVSFGIESNQSDGSKPAPALSNSVERSWDTLSRGTSPPGTEWASSFGHSGRSMRRTRSFDAAELFPSRKTKHKICSHRKTHSAGGRVNLPSIAAPGSSLSPNQSVSVVTVRFTLLSGSMGNKY</sequence>
<dbReference type="WBParaSite" id="ECPE_0000741601-mRNA-1">
    <property type="protein sequence ID" value="ECPE_0000741601-mRNA-1"/>
    <property type="gene ID" value="ECPE_0000741601"/>
</dbReference>
<gene>
    <name evidence="2" type="ORF">ECPE_LOCUS7401</name>
</gene>
<keyword evidence="3" id="KW-1185">Reference proteome</keyword>
<dbReference type="InterPro" id="IPR011993">
    <property type="entry name" value="PH-like_dom_sf"/>
</dbReference>